<dbReference type="InterPro" id="IPR044574">
    <property type="entry name" value="ARIP4-like"/>
</dbReference>
<dbReference type="Pfam" id="PF00271">
    <property type="entry name" value="Helicase_C"/>
    <property type="match status" value="1"/>
</dbReference>
<sequence length="1404" mass="161545">MEIDDNSNSINDAASIMNESTIIPSIENNRFANLQDTFTEEEHQRSPTDLVDHSNSSSHNDSSLAHSISELKNQYCLQDCVISLENTLEDQARNGYLSGISNSSVKEAIKAIKKMTSRRTKKVVKYDEESDSDDNSQTARTLLRGTSDLLNDSDYEDNSPDSRKKKKNTNGHSSEPSTSKALSRGRKVDNEVEMLSEDENEQLNNKRTSSNKTNSHSKTKERKTIKSPKKANVIISSDEEENGDDESESNENESDQSDKNDSDEDSDTDRLLKTKIPNDRENKKHKSAIKKEVEKKQSKKRRQSDSSEIILSSGNDDNENSSVEEIEEEDRDSSVQEVSDDNDSPKKKKKTQRVTRSTAQKAKKATKTKKKKEKQPKKRRRIAMDSEDEEEILEAKDGKEVQEEDENEKTVRFRKIISKKKLTKETINAELAEKERRKRLEQRQKEFNGIELAEGEDDLMTALTQNSVVSKQRVTKLVLDPDAASEDPCPVEVHSSLLRVLKPHQAKGIKFIYDSLFERLEFLEDESKQNLNYGGILAHCMGLGKTLQVITFVHTVLTHEKLSKHIKRVLVLAPKNVVINWRKEFDKWLSENDEALDVIDVIELGCYSNNNDRRQALKNWFESKNPSVAIMGYELFRILTEDEDDTRKKKADPKKLKKKKNRKFAELQKQFREYLQDPGADLFICDEAHKLKNDETALSKTVSKIATKRRLCLTGTPLQNNLMEYHCMVNFVKPGILGTKKEFANRFKNIIERGRHKDANALEVRAMRKRCHVLYDHLKLVLDRKDYRVLIEAIPPKLEYLIKIRLTPQQIELYRNFLGLSFSGDSQQEKIASGSNGRSVLMDYHVFSRIWTHPYQLITHEREMERKRILQDDADDLDHFRILQDDADDLDHFVVSSDEEETSESDASESSRSDDKEAASSTKVGNGNAQSSAAVRKSKRLAGEEAERAETPPEYIGWFSGLGIVTEDDRNNFELSNKLAILVAIIKKCEMIGDKLLVFSQSIESLTLIRRMLEYLAESGAWWSDGHEALMCQNEQWGWLEGIDYLYIDGQVSSKARESHQEQFNDPNDLRARLMLISTRAGSLGTNMIGANRVVIFDACWNPSHDTQSLFRVYRFGQTKPVYIYRLIAQGTMEERIYKRQVTKESTAMRVIDESSIKRHFNRQEVEELYEFDPDEIVEGNEKEVAGAFDPRKDRLLAEVMEENKNRIVEISPHDSLYDEDPIEKMSQAEKEEAWEEYNREKTNPYQNLNPSSEHNLQLQFLLAQQQQQLNPQLMGRQKILDDPLYMQCFGITGMNQDIAARVTYIKRALDELMPSIPMNMRGGINEFGTYFVSIIQEGYKSRETPQWLLNKSISVFRTVVNMVKDVEECKRLLRIIYVSNPQLFEPTTAHLFAQRAIVQPTFR</sequence>
<reference evidence="14" key="1">
    <citation type="submission" date="2022-11" db="UniProtKB">
        <authorList>
            <consortium name="WormBaseParasite"/>
        </authorList>
    </citation>
    <scope>IDENTIFICATION</scope>
</reference>
<dbReference type="GO" id="GO:0004386">
    <property type="term" value="F:helicase activity"/>
    <property type="evidence" value="ECO:0007669"/>
    <property type="project" value="UniProtKB-KW"/>
</dbReference>
<name>A0A914E308_9BILA</name>
<accession>A0A914E308</accession>
<feature type="compositionally biased region" description="Acidic residues" evidence="10">
    <location>
        <begin position="897"/>
        <end position="907"/>
    </location>
</feature>
<dbReference type="InterPro" id="IPR014001">
    <property type="entry name" value="Helicase_ATP-bd"/>
</dbReference>
<keyword evidence="9" id="KW-0175">Coiled coil</keyword>
<dbReference type="InterPro" id="IPR038718">
    <property type="entry name" value="SNF2-like_sf"/>
</dbReference>
<dbReference type="CDD" id="cd18793">
    <property type="entry name" value="SF2_C_SNF"/>
    <property type="match status" value="1"/>
</dbReference>
<keyword evidence="3" id="KW-0547">Nucleotide-binding</keyword>
<evidence type="ECO:0000313" key="14">
    <source>
        <dbReference type="WBParaSite" id="ACRNAN_scaffold5093.g9598.t1"/>
    </source>
</evidence>
<dbReference type="GO" id="GO:0005634">
    <property type="term" value="C:nucleus"/>
    <property type="evidence" value="ECO:0007669"/>
    <property type="project" value="UniProtKB-SubCell"/>
</dbReference>
<dbReference type="Pfam" id="PF00176">
    <property type="entry name" value="SNF2-rel_dom"/>
    <property type="match status" value="1"/>
</dbReference>
<dbReference type="PANTHER" id="PTHR45797:SF3">
    <property type="entry name" value="TRANSCRIPTIONAL REGULATOR ATRX HOMOLOG"/>
    <property type="match status" value="1"/>
</dbReference>
<keyword evidence="8" id="KW-0539">Nucleus</keyword>
<keyword evidence="5" id="KW-0347">Helicase</keyword>
<dbReference type="InterPro" id="IPR001650">
    <property type="entry name" value="Helicase_C-like"/>
</dbReference>
<evidence type="ECO:0000259" key="11">
    <source>
        <dbReference type="PROSITE" id="PS51192"/>
    </source>
</evidence>
<dbReference type="PROSITE" id="PS51194">
    <property type="entry name" value="HELICASE_CTER"/>
    <property type="match status" value="1"/>
</dbReference>
<evidence type="ECO:0000256" key="5">
    <source>
        <dbReference type="ARBA" id="ARBA00022806"/>
    </source>
</evidence>
<dbReference type="WBParaSite" id="ACRNAN_scaffold5093.g9598.t1">
    <property type="protein sequence ID" value="ACRNAN_scaffold5093.g9598.t1"/>
    <property type="gene ID" value="ACRNAN_scaffold5093.g9598"/>
</dbReference>
<evidence type="ECO:0000256" key="10">
    <source>
        <dbReference type="SAM" id="MobiDB-lite"/>
    </source>
</evidence>
<dbReference type="GO" id="GO:0003677">
    <property type="term" value="F:DNA binding"/>
    <property type="evidence" value="ECO:0007669"/>
    <property type="project" value="UniProtKB-KW"/>
</dbReference>
<dbReference type="GO" id="GO:0016887">
    <property type="term" value="F:ATP hydrolysis activity"/>
    <property type="evidence" value="ECO:0007669"/>
    <property type="project" value="InterPro"/>
</dbReference>
<dbReference type="Gene3D" id="3.40.50.300">
    <property type="entry name" value="P-loop containing nucleotide triphosphate hydrolases"/>
    <property type="match status" value="1"/>
</dbReference>
<dbReference type="PROSITE" id="PS51192">
    <property type="entry name" value="HELICASE_ATP_BIND_1"/>
    <property type="match status" value="1"/>
</dbReference>
<comment type="subcellular location">
    <subcellularLocation>
        <location evidence="1">Nucleus</location>
    </subcellularLocation>
</comment>
<evidence type="ECO:0000256" key="4">
    <source>
        <dbReference type="ARBA" id="ARBA00022801"/>
    </source>
</evidence>
<feature type="compositionally biased region" description="Basic and acidic residues" evidence="10">
    <location>
        <begin position="1232"/>
        <end position="1243"/>
    </location>
</feature>
<keyword evidence="6" id="KW-0067">ATP-binding</keyword>
<dbReference type="InterPro" id="IPR027417">
    <property type="entry name" value="P-loop_NTPase"/>
</dbReference>
<feature type="compositionally biased region" description="Polar residues" evidence="10">
    <location>
        <begin position="170"/>
        <end position="181"/>
    </location>
</feature>
<evidence type="ECO:0000256" key="1">
    <source>
        <dbReference type="ARBA" id="ARBA00004123"/>
    </source>
</evidence>
<protein>
    <submittedName>
        <fullName evidence="14">Uncharacterized protein</fullName>
    </submittedName>
</protein>
<comment type="similarity">
    <text evidence="2">Belongs to the SNF2/RAD54 helicase family.</text>
</comment>
<feature type="domain" description="Helicase C-terminal" evidence="12">
    <location>
        <begin position="984"/>
        <end position="1165"/>
    </location>
</feature>
<evidence type="ECO:0000313" key="13">
    <source>
        <dbReference type="Proteomes" id="UP000887540"/>
    </source>
</evidence>
<feature type="compositionally biased region" description="Basic residues" evidence="10">
    <location>
        <begin position="361"/>
        <end position="381"/>
    </location>
</feature>
<dbReference type="Proteomes" id="UP000887540">
    <property type="component" value="Unplaced"/>
</dbReference>
<evidence type="ECO:0000256" key="7">
    <source>
        <dbReference type="ARBA" id="ARBA00023125"/>
    </source>
</evidence>
<dbReference type="InterPro" id="IPR049730">
    <property type="entry name" value="SNF2/RAD54-like_C"/>
</dbReference>
<evidence type="ECO:0000256" key="9">
    <source>
        <dbReference type="SAM" id="Coils"/>
    </source>
</evidence>
<dbReference type="PANTHER" id="PTHR45797">
    <property type="entry name" value="RAD54-LIKE"/>
    <property type="match status" value="1"/>
</dbReference>
<evidence type="ECO:0000256" key="2">
    <source>
        <dbReference type="ARBA" id="ARBA00007025"/>
    </source>
</evidence>
<feature type="region of interest" description="Disordered" evidence="10">
    <location>
        <begin position="1232"/>
        <end position="1251"/>
    </location>
</feature>
<dbReference type="SMART" id="SM00490">
    <property type="entry name" value="HELICc"/>
    <property type="match status" value="1"/>
</dbReference>
<feature type="compositionally biased region" description="Low complexity" evidence="10">
    <location>
        <begin position="205"/>
        <end position="214"/>
    </location>
</feature>
<dbReference type="SUPFAM" id="SSF52540">
    <property type="entry name" value="P-loop containing nucleoside triphosphate hydrolases"/>
    <property type="match status" value="2"/>
</dbReference>
<evidence type="ECO:0000259" key="12">
    <source>
        <dbReference type="PROSITE" id="PS51194"/>
    </source>
</evidence>
<feature type="compositionally biased region" description="Basic and acidic residues" evidence="10">
    <location>
        <begin position="40"/>
        <end position="52"/>
    </location>
</feature>
<feature type="compositionally biased region" description="Basic and acidic residues" evidence="10">
    <location>
        <begin position="909"/>
        <end position="918"/>
    </location>
</feature>
<dbReference type="GO" id="GO:0005524">
    <property type="term" value="F:ATP binding"/>
    <property type="evidence" value="ECO:0007669"/>
    <property type="project" value="UniProtKB-KW"/>
</dbReference>
<feature type="region of interest" description="Disordered" evidence="10">
    <location>
        <begin position="896"/>
        <end position="948"/>
    </location>
</feature>
<feature type="region of interest" description="Disordered" evidence="10">
    <location>
        <begin position="117"/>
        <end position="406"/>
    </location>
</feature>
<feature type="compositionally biased region" description="Acidic residues" evidence="10">
    <location>
        <begin position="237"/>
        <end position="267"/>
    </location>
</feature>
<keyword evidence="7" id="KW-0238">DNA-binding</keyword>
<proteinExistence type="inferred from homology"/>
<feature type="coiled-coil region" evidence="9">
    <location>
        <begin position="417"/>
        <end position="444"/>
    </location>
</feature>
<feature type="compositionally biased region" description="Basic residues" evidence="10">
    <location>
        <begin position="215"/>
        <end position="229"/>
    </location>
</feature>
<evidence type="ECO:0000256" key="6">
    <source>
        <dbReference type="ARBA" id="ARBA00022840"/>
    </source>
</evidence>
<feature type="domain" description="Helicase ATP-binding" evidence="11">
    <location>
        <begin position="526"/>
        <end position="735"/>
    </location>
</feature>
<feature type="region of interest" description="Disordered" evidence="10">
    <location>
        <begin position="39"/>
        <end position="63"/>
    </location>
</feature>
<feature type="compositionally biased region" description="Acidic residues" evidence="10">
    <location>
        <begin position="316"/>
        <end position="331"/>
    </location>
</feature>
<evidence type="ECO:0000256" key="8">
    <source>
        <dbReference type="ARBA" id="ARBA00023242"/>
    </source>
</evidence>
<feature type="compositionally biased region" description="Low complexity" evidence="10">
    <location>
        <begin position="53"/>
        <end position="63"/>
    </location>
</feature>
<keyword evidence="4" id="KW-0378">Hydrolase</keyword>
<feature type="compositionally biased region" description="Acidic residues" evidence="10">
    <location>
        <begin position="191"/>
        <end position="201"/>
    </location>
</feature>
<evidence type="ECO:0000256" key="3">
    <source>
        <dbReference type="ARBA" id="ARBA00022741"/>
    </source>
</evidence>
<dbReference type="Gene3D" id="3.40.50.10810">
    <property type="entry name" value="Tandem AAA-ATPase domain"/>
    <property type="match status" value="1"/>
</dbReference>
<feature type="compositionally biased region" description="Polar residues" evidence="10">
    <location>
        <begin position="922"/>
        <end position="933"/>
    </location>
</feature>
<keyword evidence="13" id="KW-1185">Reference proteome</keyword>
<dbReference type="InterPro" id="IPR000330">
    <property type="entry name" value="SNF2_N"/>
</dbReference>
<organism evidence="13 14">
    <name type="scientific">Acrobeloides nanus</name>
    <dbReference type="NCBI Taxonomy" id="290746"/>
    <lineage>
        <taxon>Eukaryota</taxon>
        <taxon>Metazoa</taxon>
        <taxon>Ecdysozoa</taxon>
        <taxon>Nematoda</taxon>
        <taxon>Chromadorea</taxon>
        <taxon>Rhabditida</taxon>
        <taxon>Tylenchina</taxon>
        <taxon>Cephalobomorpha</taxon>
        <taxon>Cephaloboidea</taxon>
        <taxon>Cephalobidae</taxon>
        <taxon>Acrobeloides</taxon>
    </lineage>
</organism>
<feature type="compositionally biased region" description="Basic and acidic residues" evidence="10">
    <location>
        <begin position="268"/>
        <end position="282"/>
    </location>
</feature>
<dbReference type="SMART" id="SM00487">
    <property type="entry name" value="DEXDc"/>
    <property type="match status" value="1"/>
</dbReference>